<feature type="compositionally biased region" description="Polar residues" evidence="1">
    <location>
        <begin position="216"/>
        <end position="235"/>
    </location>
</feature>
<proteinExistence type="predicted"/>
<organism evidence="2 3">
    <name type="scientific">Helicobacter marmotae</name>
    <dbReference type="NCBI Taxonomy" id="152490"/>
    <lineage>
        <taxon>Bacteria</taxon>
        <taxon>Pseudomonadati</taxon>
        <taxon>Campylobacterota</taxon>
        <taxon>Epsilonproteobacteria</taxon>
        <taxon>Campylobacterales</taxon>
        <taxon>Helicobacteraceae</taxon>
        <taxon>Helicobacter</taxon>
    </lineage>
</organism>
<dbReference type="Proteomes" id="UP000256599">
    <property type="component" value="Unassembled WGS sequence"/>
</dbReference>
<keyword evidence="3" id="KW-1185">Reference proteome</keyword>
<sequence>MSSYQTALANTISCLSWHIFTSQVRLTRKSATLSCLERSEESLKESPVTPLFCHSEGARSATEESLSNLLESPQRFFGAEAPQNDNKSNPQDKITLQRKLVCHSEERRSLTEELLLSTKDSLNESLERQLLCHSKHCEETPPESPVTPLFCHSEGGRSPTEESLKESLETQKEILHPLAGVQNDKIISLAGSQVCHSKHCEESLPESLVAKRDSSLDSQAQNDKLTTFTRNPKSNDSQKARRDSSVVSLPQNDKLGYPQGKPTHNKHLQEK</sequence>
<evidence type="ECO:0000313" key="2">
    <source>
        <dbReference type="EMBL" id="RDU60460.1"/>
    </source>
</evidence>
<dbReference type="AlphaFoldDB" id="A0A3D8I5L3"/>
<protein>
    <submittedName>
        <fullName evidence="2">Uncharacterized protein</fullName>
    </submittedName>
</protein>
<reference evidence="2 3" key="1">
    <citation type="submission" date="2018-04" db="EMBL/GenBank/DDBJ databases">
        <title>Novel Campyloabacter and Helicobacter Species and Strains.</title>
        <authorList>
            <person name="Mannion A.J."/>
            <person name="Shen Z."/>
            <person name="Fox J.G."/>
        </authorList>
    </citation>
    <scope>NUCLEOTIDE SEQUENCE [LARGE SCALE GENOMIC DNA]</scope>
    <source>
        <strain evidence="2 3">MIT 98-6070</strain>
    </source>
</reference>
<dbReference type="RefSeq" id="WP_115511819.1">
    <property type="nucleotide sequence ID" value="NZ_NXLR01000003.1"/>
</dbReference>
<accession>A0A3D8I5L3</accession>
<name>A0A3D8I5L3_9HELI</name>
<comment type="caution">
    <text evidence="2">The sequence shown here is derived from an EMBL/GenBank/DDBJ whole genome shotgun (WGS) entry which is preliminary data.</text>
</comment>
<evidence type="ECO:0000256" key="1">
    <source>
        <dbReference type="SAM" id="MobiDB-lite"/>
    </source>
</evidence>
<dbReference type="EMBL" id="NXLR01000003">
    <property type="protein sequence ID" value="RDU60460.1"/>
    <property type="molecule type" value="Genomic_DNA"/>
</dbReference>
<gene>
    <name evidence="2" type="ORF">CQA63_02600</name>
</gene>
<evidence type="ECO:0000313" key="3">
    <source>
        <dbReference type="Proteomes" id="UP000256599"/>
    </source>
</evidence>
<feature type="region of interest" description="Disordered" evidence="1">
    <location>
        <begin position="137"/>
        <end position="166"/>
    </location>
</feature>
<feature type="region of interest" description="Disordered" evidence="1">
    <location>
        <begin position="211"/>
        <end position="271"/>
    </location>
</feature>